<keyword evidence="2" id="KW-1185">Reference proteome</keyword>
<evidence type="ECO:0000313" key="1">
    <source>
        <dbReference type="EMBL" id="ROH89164.1"/>
    </source>
</evidence>
<dbReference type="AlphaFoldDB" id="A0A3N0V981"/>
<comment type="caution">
    <text evidence="1">The sequence shown here is derived from an EMBL/GenBank/DDBJ whole genome shotgun (WGS) entry which is preliminary data.</text>
</comment>
<organism evidence="1 2">
    <name type="scientific">Stagnimonas aquatica</name>
    <dbReference type="NCBI Taxonomy" id="2689987"/>
    <lineage>
        <taxon>Bacteria</taxon>
        <taxon>Pseudomonadati</taxon>
        <taxon>Pseudomonadota</taxon>
        <taxon>Gammaproteobacteria</taxon>
        <taxon>Nevskiales</taxon>
        <taxon>Nevskiaceae</taxon>
        <taxon>Stagnimonas</taxon>
    </lineage>
</organism>
<protein>
    <submittedName>
        <fullName evidence="1">Uncharacterized protein</fullName>
    </submittedName>
</protein>
<accession>A0A3N0V981</accession>
<gene>
    <name evidence="1" type="ORF">ED208_12205</name>
</gene>
<name>A0A3N0V981_9GAMM</name>
<proteinExistence type="predicted"/>
<evidence type="ECO:0000313" key="2">
    <source>
        <dbReference type="Proteomes" id="UP000282106"/>
    </source>
</evidence>
<dbReference type="Proteomes" id="UP000282106">
    <property type="component" value="Unassembled WGS sequence"/>
</dbReference>
<reference evidence="1 2" key="1">
    <citation type="submission" date="2018-10" db="EMBL/GenBank/DDBJ databases">
        <authorList>
            <person name="Chen W.-M."/>
        </authorList>
    </citation>
    <scope>NUCLEOTIDE SEQUENCE [LARGE SCALE GENOMIC DNA]</scope>
    <source>
        <strain evidence="1 2">THS-13</strain>
    </source>
</reference>
<dbReference type="EMBL" id="RJVO01000005">
    <property type="protein sequence ID" value="ROH89164.1"/>
    <property type="molecule type" value="Genomic_DNA"/>
</dbReference>
<sequence>MAPKPANKIVVVEEEPYSRSGCRPSLFQDVPYAKWMDPELWMELEKGMSPVAVESLLGPEHYDTAGGGNVKWEYGKCGPRARAELLFEKGQLSDWRLPSK</sequence>
<dbReference type="InParanoid" id="A0A3N0V981"/>